<gene>
    <name evidence="2" type="ORF">LCGC14_2880470</name>
</gene>
<sequence>MFTKKTTRKSKSRVKPETKVKVDEPKIKKTVGIVGAIAMMTIWPNISVQEATCSCCGVMASAGLLDRIQALRDGCGFPIPFTSIYRCPDYNKKIGGSKLSLHLLSATREDNENHGAVDCGIDKSHSKNRWTILNVARQLGMNNFEVCDGHLHIGWAPHSHAMQNRLYWGVSK</sequence>
<protein>
    <recommendedName>
        <fullName evidence="1">Peptidase M15A C-terminal domain-containing protein</fullName>
    </recommendedName>
</protein>
<reference evidence="2" key="1">
    <citation type="journal article" date="2015" name="Nature">
        <title>Complex archaea that bridge the gap between prokaryotes and eukaryotes.</title>
        <authorList>
            <person name="Spang A."/>
            <person name="Saw J.H."/>
            <person name="Jorgensen S.L."/>
            <person name="Zaremba-Niedzwiedzka K."/>
            <person name="Martijn J."/>
            <person name="Lind A.E."/>
            <person name="van Eijk R."/>
            <person name="Schleper C."/>
            <person name="Guy L."/>
            <person name="Ettema T.J."/>
        </authorList>
    </citation>
    <scope>NUCLEOTIDE SEQUENCE</scope>
</reference>
<evidence type="ECO:0000313" key="2">
    <source>
        <dbReference type="EMBL" id="KKK74765.1"/>
    </source>
</evidence>
<dbReference type="EMBL" id="LAZR01056165">
    <property type="protein sequence ID" value="KKK74765.1"/>
    <property type="molecule type" value="Genomic_DNA"/>
</dbReference>
<name>A0A0F8YLZ7_9ZZZZ</name>
<feature type="domain" description="Peptidase M15A C-terminal" evidence="1">
    <location>
        <begin position="60"/>
        <end position="144"/>
    </location>
</feature>
<accession>A0A0F8YLZ7</accession>
<dbReference type="SUPFAM" id="SSF55166">
    <property type="entry name" value="Hedgehog/DD-peptidase"/>
    <property type="match status" value="1"/>
</dbReference>
<evidence type="ECO:0000259" key="1">
    <source>
        <dbReference type="Pfam" id="PF08291"/>
    </source>
</evidence>
<proteinExistence type="predicted"/>
<dbReference type="AlphaFoldDB" id="A0A0F8YLZ7"/>
<dbReference type="Pfam" id="PF08291">
    <property type="entry name" value="Peptidase_M15_3"/>
    <property type="match status" value="1"/>
</dbReference>
<comment type="caution">
    <text evidence="2">The sequence shown here is derived from an EMBL/GenBank/DDBJ whole genome shotgun (WGS) entry which is preliminary data.</text>
</comment>
<organism evidence="2">
    <name type="scientific">marine sediment metagenome</name>
    <dbReference type="NCBI Taxonomy" id="412755"/>
    <lineage>
        <taxon>unclassified sequences</taxon>
        <taxon>metagenomes</taxon>
        <taxon>ecological metagenomes</taxon>
    </lineage>
</organism>
<dbReference type="InterPro" id="IPR013230">
    <property type="entry name" value="Peptidase_M15A_C"/>
</dbReference>
<dbReference type="Gene3D" id="3.30.1380.10">
    <property type="match status" value="1"/>
</dbReference>
<dbReference type="InterPro" id="IPR009045">
    <property type="entry name" value="Zn_M74/Hedgehog-like"/>
</dbReference>